<keyword evidence="3" id="KW-1185">Reference proteome</keyword>
<dbReference type="Proteomes" id="UP000053660">
    <property type="component" value="Unassembled WGS sequence"/>
</dbReference>
<dbReference type="InterPro" id="IPR015897">
    <property type="entry name" value="CHK_kinase-like"/>
</dbReference>
<feature type="domain" description="CHK kinase-like" evidence="1">
    <location>
        <begin position="6"/>
        <end position="133"/>
    </location>
</feature>
<proteinExistence type="predicted"/>
<dbReference type="EMBL" id="KN571824">
    <property type="protein sequence ID" value="KHJ83779.1"/>
    <property type="molecule type" value="Genomic_DNA"/>
</dbReference>
<reference evidence="2 3" key="1">
    <citation type="submission" date="2014-03" db="EMBL/GenBank/DDBJ databases">
        <title>Draft genome of the hookworm Oesophagostomum dentatum.</title>
        <authorList>
            <person name="Mitreva M."/>
        </authorList>
    </citation>
    <scope>NUCLEOTIDE SEQUENCE [LARGE SCALE GENOMIC DNA]</scope>
    <source>
        <strain evidence="2 3">OD-Hann</strain>
    </source>
</reference>
<evidence type="ECO:0000259" key="1">
    <source>
        <dbReference type="SMART" id="SM00587"/>
    </source>
</evidence>
<dbReference type="Gene3D" id="3.90.1200.10">
    <property type="match status" value="1"/>
</dbReference>
<organism evidence="2 3">
    <name type="scientific">Oesophagostomum dentatum</name>
    <name type="common">Nodular worm</name>
    <dbReference type="NCBI Taxonomy" id="61180"/>
    <lineage>
        <taxon>Eukaryota</taxon>
        <taxon>Metazoa</taxon>
        <taxon>Ecdysozoa</taxon>
        <taxon>Nematoda</taxon>
        <taxon>Chromadorea</taxon>
        <taxon>Rhabditida</taxon>
        <taxon>Rhabditina</taxon>
        <taxon>Rhabditomorpha</taxon>
        <taxon>Strongyloidea</taxon>
        <taxon>Strongylidae</taxon>
        <taxon>Oesophagostomum</taxon>
    </lineage>
</organism>
<dbReference type="PANTHER" id="PTHR23020:SF20">
    <property type="entry name" value="CHK KINASE-LIKE DOMAIN-CONTAINING PROTEIN"/>
    <property type="match status" value="1"/>
</dbReference>
<accession>A0A0B1SFR9</accession>
<dbReference type="AlphaFoldDB" id="A0A0B1SFR9"/>
<dbReference type="Pfam" id="PF07914">
    <property type="entry name" value="DUF1679"/>
    <property type="match status" value="1"/>
</dbReference>
<dbReference type="InterPro" id="IPR012877">
    <property type="entry name" value="Dhs-27"/>
</dbReference>
<evidence type="ECO:0000313" key="3">
    <source>
        <dbReference type="Proteomes" id="UP000053660"/>
    </source>
</evidence>
<feature type="non-terminal residue" evidence="2">
    <location>
        <position position="1"/>
    </location>
</feature>
<sequence>ADTIVVFVENVTPQFHAICQNLVAGFPELSCIKTFLANTVEKDPHFLVSLIKQCSKNERLSVLVHGDLWAPNIIWKDETTVAGIIDWQVVHQGSPVEDFLRVLCTSTSVENRRDLLHPLLDHYYSTLKKELHEKDVPFSREYLSDELKYIAPYCCMMDIFATGFWINSDVVRNGGSYESRKDELIHRCKCFVEDVIVLCGWKD</sequence>
<gene>
    <name evidence="2" type="ORF">OESDEN_16518</name>
</gene>
<name>A0A0B1SFR9_OESDE</name>
<dbReference type="OrthoDB" id="5873804at2759"/>
<dbReference type="SMART" id="SM00587">
    <property type="entry name" value="CHK"/>
    <property type="match status" value="1"/>
</dbReference>
<dbReference type="PANTHER" id="PTHR23020">
    <property type="entry name" value="UNCHARACTERIZED NUCLEAR HORMONE RECEPTOR-RELATED"/>
    <property type="match status" value="1"/>
</dbReference>
<dbReference type="SUPFAM" id="SSF56112">
    <property type="entry name" value="Protein kinase-like (PK-like)"/>
    <property type="match status" value="1"/>
</dbReference>
<evidence type="ECO:0000313" key="2">
    <source>
        <dbReference type="EMBL" id="KHJ83779.1"/>
    </source>
</evidence>
<protein>
    <recommendedName>
        <fullName evidence="1">CHK kinase-like domain-containing protein</fullName>
    </recommendedName>
</protein>
<dbReference type="InterPro" id="IPR052961">
    <property type="entry name" value="Oxido-Kinase-like_Enzymes"/>
</dbReference>
<dbReference type="InterPro" id="IPR011009">
    <property type="entry name" value="Kinase-like_dom_sf"/>
</dbReference>